<dbReference type="AlphaFoldDB" id="A0AA38WSG8"/>
<keyword evidence="3" id="KW-1185">Reference proteome</keyword>
<sequence>MRSGNAGHHRMVMRLAIVKQNQPPPPPGEAARQPADGLVVRGLGLLPGLLEIDPPVNDQTEFPLAGSNPGMLHEQTGNNQYRQGNNFQNQNSNFQNKQAYQNRQPQQAESSNSMENWVKGFMTQTQASIRNLETQISQLAANQANRPAGTLPSNTEVPRAPGKEHVKAMALRNGKELEGPVPKTFETTPRKEFEPTFKSKSSTPLPTIFEEPEGPSQPIRNTETHT</sequence>
<name>A0AA38WSG8_9ASTR</name>
<feature type="compositionally biased region" description="Basic and acidic residues" evidence="1">
    <location>
        <begin position="188"/>
        <end position="197"/>
    </location>
</feature>
<dbReference type="Proteomes" id="UP001172457">
    <property type="component" value="Chromosome 1"/>
</dbReference>
<comment type="caution">
    <text evidence="2">The sequence shown here is derived from an EMBL/GenBank/DDBJ whole genome shotgun (WGS) entry which is preliminary data.</text>
</comment>
<organism evidence="2 3">
    <name type="scientific">Centaurea solstitialis</name>
    <name type="common">yellow star-thistle</name>
    <dbReference type="NCBI Taxonomy" id="347529"/>
    <lineage>
        <taxon>Eukaryota</taxon>
        <taxon>Viridiplantae</taxon>
        <taxon>Streptophyta</taxon>
        <taxon>Embryophyta</taxon>
        <taxon>Tracheophyta</taxon>
        <taxon>Spermatophyta</taxon>
        <taxon>Magnoliopsida</taxon>
        <taxon>eudicotyledons</taxon>
        <taxon>Gunneridae</taxon>
        <taxon>Pentapetalae</taxon>
        <taxon>asterids</taxon>
        <taxon>campanulids</taxon>
        <taxon>Asterales</taxon>
        <taxon>Asteraceae</taxon>
        <taxon>Carduoideae</taxon>
        <taxon>Cardueae</taxon>
        <taxon>Centaureinae</taxon>
        <taxon>Centaurea</taxon>
    </lineage>
</organism>
<gene>
    <name evidence="2" type="ORF">OSB04_001081</name>
</gene>
<proteinExistence type="predicted"/>
<reference evidence="2" key="1">
    <citation type="submission" date="2023-03" db="EMBL/GenBank/DDBJ databases">
        <title>Chromosome-scale reference genome and RAD-based genetic map of yellow starthistle (Centaurea solstitialis) reveal putative structural variation and QTLs associated with invader traits.</title>
        <authorList>
            <person name="Reatini B."/>
            <person name="Cang F.A."/>
            <person name="Jiang Q."/>
            <person name="Mckibben M.T.W."/>
            <person name="Barker M.S."/>
            <person name="Rieseberg L.H."/>
            <person name="Dlugosch K.M."/>
        </authorList>
    </citation>
    <scope>NUCLEOTIDE SEQUENCE</scope>
    <source>
        <strain evidence="2">CAN-66</strain>
        <tissue evidence="2">Leaf</tissue>
    </source>
</reference>
<protein>
    <submittedName>
        <fullName evidence="2">Uncharacterized protein</fullName>
    </submittedName>
</protein>
<evidence type="ECO:0000313" key="3">
    <source>
        <dbReference type="Proteomes" id="UP001172457"/>
    </source>
</evidence>
<feature type="region of interest" description="Disordered" evidence="1">
    <location>
        <begin position="64"/>
        <end position="91"/>
    </location>
</feature>
<evidence type="ECO:0000313" key="2">
    <source>
        <dbReference type="EMBL" id="KAJ9565115.1"/>
    </source>
</evidence>
<dbReference type="EMBL" id="JARYMX010000001">
    <property type="protein sequence ID" value="KAJ9565115.1"/>
    <property type="molecule type" value="Genomic_DNA"/>
</dbReference>
<evidence type="ECO:0000256" key="1">
    <source>
        <dbReference type="SAM" id="MobiDB-lite"/>
    </source>
</evidence>
<feature type="region of interest" description="Disordered" evidence="1">
    <location>
        <begin position="171"/>
        <end position="226"/>
    </location>
</feature>
<accession>A0AA38WSG8</accession>